<dbReference type="AlphaFoldDB" id="A0A843VGF0"/>
<accession>A0A843VGF0</accession>
<organism evidence="2 3">
    <name type="scientific">Colocasia esculenta</name>
    <name type="common">Wild taro</name>
    <name type="synonym">Arum esculentum</name>
    <dbReference type="NCBI Taxonomy" id="4460"/>
    <lineage>
        <taxon>Eukaryota</taxon>
        <taxon>Viridiplantae</taxon>
        <taxon>Streptophyta</taxon>
        <taxon>Embryophyta</taxon>
        <taxon>Tracheophyta</taxon>
        <taxon>Spermatophyta</taxon>
        <taxon>Magnoliopsida</taxon>
        <taxon>Liliopsida</taxon>
        <taxon>Araceae</taxon>
        <taxon>Aroideae</taxon>
        <taxon>Colocasieae</taxon>
        <taxon>Colocasia</taxon>
    </lineage>
</organism>
<evidence type="ECO:0000313" key="2">
    <source>
        <dbReference type="EMBL" id="MQL93537.1"/>
    </source>
</evidence>
<evidence type="ECO:0000313" key="3">
    <source>
        <dbReference type="Proteomes" id="UP000652761"/>
    </source>
</evidence>
<evidence type="ECO:0000256" key="1">
    <source>
        <dbReference type="SAM" id="MobiDB-lite"/>
    </source>
</evidence>
<sequence length="110" mass="11694">MVGAALEEPLGAATCQLSRSSVAPACVTRGLEPVGLSEFQGLKRIGPSFLLLLSLCLPFPLFSGGGGAPLRRSGRGTTGGLAAASQRMRRARRRWRTDVKALRGFVLREK</sequence>
<gene>
    <name evidence="2" type="ORF">Taro_026183</name>
</gene>
<protein>
    <submittedName>
        <fullName evidence="2">Uncharacterized protein</fullName>
    </submittedName>
</protein>
<dbReference type="EMBL" id="NMUH01001573">
    <property type="protein sequence ID" value="MQL93537.1"/>
    <property type="molecule type" value="Genomic_DNA"/>
</dbReference>
<proteinExistence type="predicted"/>
<dbReference type="Proteomes" id="UP000652761">
    <property type="component" value="Unassembled WGS sequence"/>
</dbReference>
<feature type="region of interest" description="Disordered" evidence="1">
    <location>
        <begin position="68"/>
        <end position="87"/>
    </location>
</feature>
<name>A0A843VGF0_COLES</name>
<keyword evidence="3" id="KW-1185">Reference proteome</keyword>
<reference evidence="2" key="1">
    <citation type="submission" date="2017-07" db="EMBL/GenBank/DDBJ databases">
        <title>Taro Niue Genome Assembly and Annotation.</title>
        <authorList>
            <person name="Atibalentja N."/>
            <person name="Keating K."/>
            <person name="Fields C.J."/>
        </authorList>
    </citation>
    <scope>NUCLEOTIDE SEQUENCE</scope>
    <source>
        <strain evidence="2">Niue_2</strain>
        <tissue evidence="2">Leaf</tissue>
    </source>
</reference>
<comment type="caution">
    <text evidence="2">The sequence shown here is derived from an EMBL/GenBank/DDBJ whole genome shotgun (WGS) entry which is preliminary data.</text>
</comment>